<keyword evidence="5 6" id="KW-0408">Iron</keyword>
<keyword evidence="2 6" id="KW-0349">Heme</keyword>
<evidence type="ECO:0000259" key="7">
    <source>
        <dbReference type="PROSITE" id="PS51007"/>
    </source>
</evidence>
<dbReference type="GO" id="GO:0009055">
    <property type="term" value="F:electron transfer activity"/>
    <property type="evidence" value="ECO:0007669"/>
    <property type="project" value="InterPro"/>
</dbReference>
<keyword evidence="9" id="KW-1185">Reference proteome</keyword>
<accession>A0A2W7IJ27</accession>
<dbReference type="InterPro" id="IPR009056">
    <property type="entry name" value="Cyt_c-like_dom"/>
</dbReference>
<dbReference type="Pfam" id="PF00034">
    <property type="entry name" value="Cytochrom_C"/>
    <property type="match status" value="2"/>
</dbReference>
<keyword evidence="4" id="KW-0249">Electron transport</keyword>
<dbReference type="OrthoDB" id="9805828at2"/>
<reference evidence="8 9" key="1">
    <citation type="submission" date="2018-06" db="EMBL/GenBank/DDBJ databases">
        <title>Genomic Encyclopedia of Archaeal and Bacterial Type Strains, Phase II (KMG-II): from individual species to whole genera.</title>
        <authorList>
            <person name="Goeker M."/>
        </authorList>
    </citation>
    <scope>NUCLEOTIDE SEQUENCE [LARGE SCALE GENOMIC DNA]</scope>
    <source>
        <strain evidence="8 9">DSM 24525</strain>
    </source>
</reference>
<sequence>MSSLEVNKVFGAVLTAGITFMVAGVISKQLVNHETPHSPAIALPADAGGHGPAAPSAPAGPEPILALLASADVAAGQQFTQRQCAACHTFNEGGRNGVGPNLYGVVGAPHGHVDGFNYSTAISGMRAKPWTYADLNAWLHKPSQYAPGTRMSYAGIAAPQARANVIAYLRSLAGTSAPLPTDAEIAAEAAAAAPPPAPEPHAAATPAAAPATAEIPAVGPLLAAADPAAGGTVFRRSCAVCHTATEGGRNGVGPNLWNVVGARHGHAEGFNYSTAFRGTGDKPWGYEDLNHWLFRPTTYAPGTRMAFAGLPDVKQRADVIAYLRSLSASPQPLP</sequence>
<dbReference type="PROSITE" id="PS51007">
    <property type="entry name" value="CYTC"/>
    <property type="match status" value="2"/>
</dbReference>
<protein>
    <submittedName>
        <fullName evidence="8">Cytochrome c2</fullName>
    </submittedName>
</protein>
<evidence type="ECO:0000256" key="6">
    <source>
        <dbReference type="PROSITE-ProRule" id="PRU00433"/>
    </source>
</evidence>
<dbReference type="AlphaFoldDB" id="A0A2W7IJ27"/>
<gene>
    <name evidence="8" type="ORF">C8P66_1071</name>
</gene>
<dbReference type="GO" id="GO:0046872">
    <property type="term" value="F:metal ion binding"/>
    <property type="evidence" value="ECO:0007669"/>
    <property type="project" value="UniProtKB-KW"/>
</dbReference>
<organism evidence="8 9">
    <name type="scientific">Humitalea rosea</name>
    <dbReference type="NCBI Taxonomy" id="990373"/>
    <lineage>
        <taxon>Bacteria</taxon>
        <taxon>Pseudomonadati</taxon>
        <taxon>Pseudomonadota</taxon>
        <taxon>Alphaproteobacteria</taxon>
        <taxon>Acetobacterales</taxon>
        <taxon>Roseomonadaceae</taxon>
        <taxon>Humitalea</taxon>
    </lineage>
</organism>
<evidence type="ECO:0000256" key="4">
    <source>
        <dbReference type="ARBA" id="ARBA00022982"/>
    </source>
</evidence>
<dbReference type="Gene3D" id="1.10.760.10">
    <property type="entry name" value="Cytochrome c-like domain"/>
    <property type="match status" value="2"/>
</dbReference>
<dbReference type="PANTHER" id="PTHR11961">
    <property type="entry name" value="CYTOCHROME C"/>
    <property type="match status" value="1"/>
</dbReference>
<evidence type="ECO:0000256" key="5">
    <source>
        <dbReference type="ARBA" id="ARBA00023004"/>
    </source>
</evidence>
<keyword evidence="3 6" id="KW-0479">Metal-binding</keyword>
<evidence type="ECO:0000256" key="3">
    <source>
        <dbReference type="ARBA" id="ARBA00022723"/>
    </source>
</evidence>
<evidence type="ECO:0000256" key="1">
    <source>
        <dbReference type="ARBA" id="ARBA00022448"/>
    </source>
</evidence>
<comment type="caution">
    <text evidence="8">The sequence shown here is derived from an EMBL/GenBank/DDBJ whole genome shotgun (WGS) entry which is preliminary data.</text>
</comment>
<dbReference type="PRINTS" id="PR00604">
    <property type="entry name" value="CYTCHRMECIAB"/>
</dbReference>
<evidence type="ECO:0000313" key="8">
    <source>
        <dbReference type="EMBL" id="PZW46964.1"/>
    </source>
</evidence>
<feature type="domain" description="Cytochrome c" evidence="7">
    <location>
        <begin position="225"/>
        <end position="327"/>
    </location>
</feature>
<name>A0A2W7IJ27_9PROT</name>
<dbReference type="InterPro" id="IPR036909">
    <property type="entry name" value="Cyt_c-like_dom_sf"/>
</dbReference>
<evidence type="ECO:0000256" key="2">
    <source>
        <dbReference type="ARBA" id="ARBA00022617"/>
    </source>
</evidence>
<dbReference type="Proteomes" id="UP000249688">
    <property type="component" value="Unassembled WGS sequence"/>
</dbReference>
<dbReference type="InterPro" id="IPR002327">
    <property type="entry name" value="Cyt_c_1A/1B"/>
</dbReference>
<dbReference type="RefSeq" id="WP_111397573.1">
    <property type="nucleotide sequence ID" value="NZ_QKYU01000007.1"/>
</dbReference>
<proteinExistence type="predicted"/>
<dbReference type="SUPFAM" id="SSF46626">
    <property type="entry name" value="Cytochrome c"/>
    <property type="match status" value="2"/>
</dbReference>
<dbReference type="GO" id="GO:0020037">
    <property type="term" value="F:heme binding"/>
    <property type="evidence" value="ECO:0007669"/>
    <property type="project" value="InterPro"/>
</dbReference>
<keyword evidence="1" id="KW-0813">Transport</keyword>
<dbReference type="EMBL" id="QKYU01000007">
    <property type="protein sequence ID" value="PZW46964.1"/>
    <property type="molecule type" value="Genomic_DNA"/>
</dbReference>
<evidence type="ECO:0000313" key="9">
    <source>
        <dbReference type="Proteomes" id="UP000249688"/>
    </source>
</evidence>
<feature type="domain" description="Cytochrome c" evidence="7">
    <location>
        <begin position="71"/>
        <end position="173"/>
    </location>
</feature>